<dbReference type="Gene3D" id="3.90.1170.20">
    <property type="entry name" value="Quinolinate phosphoribosyl transferase, N-terminal domain"/>
    <property type="match status" value="1"/>
</dbReference>
<dbReference type="InterPro" id="IPR027277">
    <property type="entry name" value="NadC/ModD"/>
</dbReference>
<dbReference type="AlphaFoldDB" id="A0A0F9NFB0"/>
<dbReference type="GO" id="GO:0005737">
    <property type="term" value="C:cytoplasm"/>
    <property type="evidence" value="ECO:0007669"/>
    <property type="project" value="TreeGrafter"/>
</dbReference>
<evidence type="ECO:0000256" key="3">
    <source>
        <dbReference type="ARBA" id="ARBA00009400"/>
    </source>
</evidence>
<dbReference type="InterPro" id="IPR022412">
    <property type="entry name" value="Quinolinate_PRibosylTrfase_N"/>
</dbReference>
<dbReference type="InterPro" id="IPR002638">
    <property type="entry name" value="Quinolinate_PRibosylTrfase_C"/>
</dbReference>
<dbReference type="InterPro" id="IPR013785">
    <property type="entry name" value="Aldolase_TIM"/>
</dbReference>
<dbReference type="InterPro" id="IPR037128">
    <property type="entry name" value="Quinolinate_PRibosylTase_N_sf"/>
</dbReference>
<accession>A0A0F9NFB0</accession>
<feature type="domain" description="Quinolinate phosphoribosyl transferase N-terminal" evidence="13">
    <location>
        <begin position="22"/>
        <end position="107"/>
    </location>
</feature>
<sequence length="277" mass="29878">MHEIIDALIKQSFEEDLSKLGDITTQALFDENVVGEGSFICKANGVLSGLVIAKRCFQLYDKTAVFKTLVDDGDLVNKGQEIAKVKGNVRSMLAVERTALNFLSHLSGIATTTRSFVAELEGTECKIKDTRKTTPGLRLLEKEAVVHGGGLNHRKGLFDGILIKDNHLALKDLNKSIELAKKNGLGHPVEVEVESVAQAKQAIDAGADMLLLDNMDEQQIKDVLRFVGSDVKTEVSGGVTLNNVRSLAQRGVDFVSTSAITTGATPLDISFDLKNGS</sequence>
<comment type="similarity">
    <text evidence="3">Belongs to the NadC/ModD family.</text>
</comment>
<comment type="pathway">
    <text evidence="2">Cofactor biosynthesis; NAD(+) biosynthesis; nicotinate D-ribonucleotide from quinolinate: step 1/1.</text>
</comment>
<comment type="catalytic activity">
    <reaction evidence="10">
        <text>nicotinate beta-D-ribonucleotide + CO2 + diphosphate = quinolinate + 5-phospho-alpha-D-ribose 1-diphosphate + 2 H(+)</text>
        <dbReference type="Rhea" id="RHEA:12733"/>
        <dbReference type="ChEBI" id="CHEBI:15378"/>
        <dbReference type="ChEBI" id="CHEBI:16526"/>
        <dbReference type="ChEBI" id="CHEBI:29959"/>
        <dbReference type="ChEBI" id="CHEBI:33019"/>
        <dbReference type="ChEBI" id="CHEBI:57502"/>
        <dbReference type="ChEBI" id="CHEBI:58017"/>
        <dbReference type="EC" id="2.4.2.19"/>
    </reaction>
</comment>
<dbReference type="EMBL" id="LAZR01003593">
    <property type="protein sequence ID" value="KKN16654.1"/>
    <property type="molecule type" value="Genomic_DNA"/>
</dbReference>
<evidence type="ECO:0000256" key="4">
    <source>
        <dbReference type="ARBA" id="ARBA00011218"/>
    </source>
</evidence>
<comment type="function">
    <text evidence="1">Involved in the catabolism of quinolinic acid (QA).</text>
</comment>
<dbReference type="PIRSF" id="PIRSF006250">
    <property type="entry name" value="NadC_ModD"/>
    <property type="match status" value="1"/>
</dbReference>
<keyword evidence="6" id="KW-0662">Pyridine nucleotide biosynthesis</keyword>
<dbReference type="Pfam" id="PF02749">
    <property type="entry name" value="QRPTase_N"/>
    <property type="match status" value="1"/>
</dbReference>
<reference evidence="14" key="1">
    <citation type="journal article" date="2015" name="Nature">
        <title>Complex archaea that bridge the gap between prokaryotes and eukaryotes.</title>
        <authorList>
            <person name="Spang A."/>
            <person name="Saw J.H."/>
            <person name="Jorgensen S.L."/>
            <person name="Zaremba-Niedzwiedzka K."/>
            <person name="Martijn J."/>
            <person name="Lind A.E."/>
            <person name="van Eijk R."/>
            <person name="Schleper C."/>
            <person name="Guy L."/>
            <person name="Ettema T.J."/>
        </authorList>
    </citation>
    <scope>NUCLEOTIDE SEQUENCE</scope>
</reference>
<dbReference type="Gene3D" id="3.20.20.70">
    <property type="entry name" value="Aldolase class I"/>
    <property type="match status" value="1"/>
</dbReference>
<evidence type="ECO:0000256" key="7">
    <source>
        <dbReference type="ARBA" id="ARBA00022676"/>
    </source>
</evidence>
<dbReference type="PANTHER" id="PTHR32179:SF3">
    <property type="entry name" value="NICOTINATE-NUCLEOTIDE PYROPHOSPHORYLASE [CARBOXYLATING]"/>
    <property type="match status" value="1"/>
</dbReference>
<keyword evidence="8" id="KW-0808">Transferase</keyword>
<evidence type="ECO:0000256" key="1">
    <source>
        <dbReference type="ARBA" id="ARBA00003237"/>
    </source>
</evidence>
<dbReference type="UniPathway" id="UPA00253">
    <property type="reaction ID" value="UER00331"/>
</dbReference>
<proteinExistence type="inferred from homology"/>
<dbReference type="EC" id="2.4.2.19" evidence="5"/>
<evidence type="ECO:0000256" key="9">
    <source>
        <dbReference type="ARBA" id="ARBA00033102"/>
    </source>
</evidence>
<dbReference type="NCBIfam" id="TIGR00078">
    <property type="entry name" value="nadC"/>
    <property type="match status" value="1"/>
</dbReference>
<evidence type="ECO:0000259" key="13">
    <source>
        <dbReference type="Pfam" id="PF02749"/>
    </source>
</evidence>
<protein>
    <recommendedName>
        <fullName evidence="11">Probable nicotinate-nucleotide pyrophosphorylase [carboxylating]</fullName>
        <ecNumber evidence="5">2.4.2.19</ecNumber>
    </recommendedName>
    <alternativeName>
        <fullName evidence="9">Quinolinate phosphoribosyltransferase [decarboxylating]</fullName>
    </alternativeName>
</protein>
<dbReference type="GO" id="GO:0004514">
    <property type="term" value="F:nicotinate-nucleotide diphosphorylase (carboxylating) activity"/>
    <property type="evidence" value="ECO:0007669"/>
    <property type="project" value="UniProtKB-EC"/>
</dbReference>
<keyword evidence="7" id="KW-0328">Glycosyltransferase</keyword>
<dbReference type="CDD" id="cd01572">
    <property type="entry name" value="QPRTase"/>
    <property type="match status" value="1"/>
</dbReference>
<evidence type="ECO:0000256" key="2">
    <source>
        <dbReference type="ARBA" id="ARBA00004893"/>
    </source>
</evidence>
<dbReference type="GO" id="GO:0034213">
    <property type="term" value="P:quinolinate catabolic process"/>
    <property type="evidence" value="ECO:0007669"/>
    <property type="project" value="TreeGrafter"/>
</dbReference>
<dbReference type="GO" id="GO:0009435">
    <property type="term" value="P:NAD+ biosynthetic process"/>
    <property type="evidence" value="ECO:0007669"/>
    <property type="project" value="UniProtKB-UniPathway"/>
</dbReference>
<evidence type="ECO:0000256" key="11">
    <source>
        <dbReference type="ARBA" id="ARBA00069173"/>
    </source>
</evidence>
<evidence type="ECO:0000256" key="6">
    <source>
        <dbReference type="ARBA" id="ARBA00022642"/>
    </source>
</evidence>
<evidence type="ECO:0000313" key="14">
    <source>
        <dbReference type="EMBL" id="KKN16654.1"/>
    </source>
</evidence>
<name>A0A0F9NFB0_9ZZZZ</name>
<dbReference type="SUPFAM" id="SSF54675">
    <property type="entry name" value="Nicotinate/Quinolinate PRTase N-terminal domain-like"/>
    <property type="match status" value="1"/>
</dbReference>
<evidence type="ECO:0000256" key="10">
    <source>
        <dbReference type="ARBA" id="ARBA00047445"/>
    </source>
</evidence>
<evidence type="ECO:0000259" key="12">
    <source>
        <dbReference type="Pfam" id="PF01729"/>
    </source>
</evidence>
<comment type="caution">
    <text evidence="14">The sequence shown here is derived from an EMBL/GenBank/DDBJ whole genome shotgun (WGS) entry which is preliminary data.</text>
</comment>
<dbReference type="FunFam" id="3.20.20.70:FF:000030">
    <property type="entry name" value="Nicotinate-nucleotide pyrophosphorylase, carboxylating"/>
    <property type="match status" value="1"/>
</dbReference>
<gene>
    <name evidence="14" type="ORF">LCGC14_0973670</name>
</gene>
<evidence type="ECO:0000256" key="5">
    <source>
        <dbReference type="ARBA" id="ARBA00011944"/>
    </source>
</evidence>
<dbReference type="InterPro" id="IPR004393">
    <property type="entry name" value="NadC"/>
</dbReference>
<organism evidence="14">
    <name type="scientific">marine sediment metagenome</name>
    <dbReference type="NCBI Taxonomy" id="412755"/>
    <lineage>
        <taxon>unclassified sequences</taxon>
        <taxon>metagenomes</taxon>
        <taxon>ecological metagenomes</taxon>
    </lineage>
</organism>
<evidence type="ECO:0000256" key="8">
    <source>
        <dbReference type="ARBA" id="ARBA00022679"/>
    </source>
</evidence>
<dbReference type="Pfam" id="PF01729">
    <property type="entry name" value="QRPTase_C"/>
    <property type="match status" value="1"/>
</dbReference>
<dbReference type="PANTHER" id="PTHR32179">
    <property type="entry name" value="NICOTINATE-NUCLEOTIDE PYROPHOSPHORYLASE [CARBOXYLATING]"/>
    <property type="match status" value="1"/>
</dbReference>
<dbReference type="FunFam" id="3.90.1170.20:FF:000001">
    <property type="entry name" value="Nicotinate-nucleotide diphosphorylase (Carboxylating)"/>
    <property type="match status" value="1"/>
</dbReference>
<feature type="domain" description="Quinolinate phosphoribosyl transferase C-terminal" evidence="12">
    <location>
        <begin position="109"/>
        <end position="271"/>
    </location>
</feature>
<dbReference type="SUPFAM" id="SSF51690">
    <property type="entry name" value="Nicotinate/Quinolinate PRTase C-terminal domain-like"/>
    <property type="match status" value="1"/>
</dbReference>
<dbReference type="InterPro" id="IPR036068">
    <property type="entry name" value="Nicotinate_pribotase-like_C"/>
</dbReference>
<comment type="subunit">
    <text evidence="4">Hexamer formed by 3 homodimers.</text>
</comment>